<comment type="similarity">
    <text evidence="1">Belongs to the MDM20/NAA25 family.</text>
</comment>
<dbReference type="PANTHER" id="PTHR22767:SF3">
    <property type="entry name" value="N-ALPHA-ACETYLTRANSFERASE 25, NATB AUXILIARY SUBUNIT"/>
    <property type="match status" value="1"/>
</dbReference>
<evidence type="ECO:0000313" key="2">
    <source>
        <dbReference type="EMBL" id="KAJ2778462.1"/>
    </source>
</evidence>
<dbReference type="Pfam" id="PF09797">
    <property type="entry name" value="NatB_MDM20"/>
    <property type="match status" value="1"/>
</dbReference>
<evidence type="ECO:0000313" key="3">
    <source>
        <dbReference type="Proteomes" id="UP001140217"/>
    </source>
</evidence>
<proteinExistence type="inferred from homology"/>
<keyword evidence="3" id="KW-1185">Reference proteome</keyword>
<dbReference type="PANTHER" id="PTHR22767">
    <property type="entry name" value="N-TERMINAL ACETYLTRANSFERASE-RELATED"/>
    <property type="match status" value="1"/>
</dbReference>
<organism evidence="2 3">
    <name type="scientific">Coemansia javaensis</name>
    <dbReference type="NCBI Taxonomy" id="2761396"/>
    <lineage>
        <taxon>Eukaryota</taxon>
        <taxon>Fungi</taxon>
        <taxon>Fungi incertae sedis</taxon>
        <taxon>Zoopagomycota</taxon>
        <taxon>Kickxellomycotina</taxon>
        <taxon>Kickxellomycetes</taxon>
        <taxon>Kickxellales</taxon>
        <taxon>Kickxellaceae</taxon>
        <taxon>Coemansia</taxon>
    </lineage>
</organism>
<accession>A0A9W8LG24</accession>
<comment type="caution">
    <text evidence="2">The sequence shown here is derived from an EMBL/GenBank/DDBJ whole genome shotgun (WGS) entry which is preliminary data.</text>
</comment>
<dbReference type="InterPro" id="IPR019183">
    <property type="entry name" value="NAA25_NatB_aux_su"/>
</dbReference>
<sequence length="891" mass="95905">MEALQLRPIYDALDRTDMRRALAECERVLRKHASHYGARALKTFVLAKTGQTSEALALGQSLLDTPAALASQHVQQGLSMAYRVLGRPDDEIAVYTGALAAAPESVVLRSKIYLAAARSLRFKEQHLAAVELAKRCRGQRTLWWLVVALLLCATSAPRDAPTTAVQLALAERTAAKALAEGQLTTLEELRVYLDVLEAQGKRAEMLAAMGADAGLAAMVLRDPDLVTKRIALMRQTGAHEDAARAAVAALDARDNWADYVHYIGAVAALCLDSDAACEPSSAAWANLQRWAAEPGRARSAKLAAVALAAELHADGRRQAAGAVPAPEVCIWDYVDGFRHKAICYTDIMQYIVGHVRSAPDGEARVAVAARLDEQLGPRLLAAREAAGRGADAAQAWISLERIRYLLQALRGETGAAAWAADVVPLLAFGLESKEARKKQPACSDAVLIAAQRLIQAAFFAHGAAGRSGQLAAALFCVVCVLEAGIRLNDNTPLLKLYAVRLYLYLSCYDRARAIYDTLRVKHIQHDTLAHIIAGQGVALGCHMPDLELCYDGVAFYDMARAKIPRELEAAYQNGTYSNVRDFIEFQDNLAHAMQRECTHRLALRAEALAHASAKDILANWADADARSIAHTDESLAALHDNRDLAVMGLLTPPDMLPWNLELLTRPAPLPGAPWIRAFSLVPQIMHYIVAADVDAADARAAELAALLAEAGDALSPQDALFARGICAVAAVYSRASSKSESIDAHLDALVELVRGRLPDEQLGEPDSADALGDLALRAIRDAAAATELFAYAVILKHALAAQRLPAAAPAGLALGELRKAGLRAANALRGWADKRLRAHIDAHWIASGDDALLYLVCSKHKQSVDLATKACVTSWQRSAKGLLAQWEQLSL</sequence>
<evidence type="ECO:0000256" key="1">
    <source>
        <dbReference type="ARBA" id="ARBA00006298"/>
    </source>
</evidence>
<dbReference type="EMBL" id="JANBUL010000228">
    <property type="protein sequence ID" value="KAJ2778462.1"/>
    <property type="molecule type" value="Genomic_DNA"/>
</dbReference>
<dbReference type="AlphaFoldDB" id="A0A9W8LG24"/>
<protein>
    <submittedName>
        <fullName evidence="2">Mitochondrial distribution and morphology</fullName>
    </submittedName>
</protein>
<dbReference type="GO" id="GO:0031416">
    <property type="term" value="C:NatB complex"/>
    <property type="evidence" value="ECO:0007669"/>
    <property type="project" value="TreeGrafter"/>
</dbReference>
<dbReference type="OrthoDB" id="1874341at2759"/>
<reference evidence="2" key="1">
    <citation type="submission" date="2022-07" db="EMBL/GenBank/DDBJ databases">
        <title>Phylogenomic reconstructions and comparative analyses of Kickxellomycotina fungi.</title>
        <authorList>
            <person name="Reynolds N.K."/>
            <person name="Stajich J.E."/>
            <person name="Barry K."/>
            <person name="Grigoriev I.V."/>
            <person name="Crous P."/>
            <person name="Smith M.E."/>
        </authorList>
    </citation>
    <scope>NUCLEOTIDE SEQUENCE</scope>
    <source>
        <strain evidence="2">NBRC 105414</strain>
    </source>
</reference>
<dbReference type="Gene3D" id="1.25.40.1040">
    <property type="match status" value="1"/>
</dbReference>
<dbReference type="Proteomes" id="UP001140217">
    <property type="component" value="Unassembled WGS sequence"/>
</dbReference>
<name>A0A9W8LG24_9FUNG</name>
<gene>
    <name evidence="2" type="primary">MDM20</name>
    <name evidence="2" type="ORF">H4R18_004589</name>
</gene>